<dbReference type="RefSeq" id="WP_194120427.1">
    <property type="nucleotide sequence ID" value="NZ_JACYGY010000001.1"/>
</dbReference>
<dbReference type="EMBL" id="JACYGY010000001">
    <property type="protein sequence ID" value="MBE9462208.1"/>
    <property type="molecule type" value="Genomic_DNA"/>
</dbReference>
<accession>A0ABR9W9Q7</accession>
<sequence length="375" mass="42045">MNRYQKLFFILLVVFFIHGCIKQFSPPGIDTLEQNLVVDGFLNTGADTSIIQLSRTQNLSQTEEPVKETGAALSVEDESGTTFSFKETGAGKYILPPYGFDQGKKYRLRIKTAAGKEYLSEYVAVIKTPAIDSVSYKIEPVRNAVVFYANTHDPKNQTHFYRWSFEETWEYHATYASALEVIAGKVVLREKDINKCWQTFKSRNILLGSTIKQSSDIISEVPINIVPISTNKLYIKYSILLKQYALSSEAFEYWTTLAKTTELTGGLFDPTPFLLTGNIKSTINPSELVFGYFSAGTEEKKRILITPGLGSFPRCAKTDTIPIECRSLDELCALRTEQLLLTYHGKRSDSVTVASAECTDCRLRGGTTLKPAFMN</sequence>
<dbReference type="Proteomes" id="UP000634134">
    <property type="component" value="Unassembled WGS sequence"/>
</dbReference>
<evidence type="ECO:0000313" key="1">
    <source>
        <dbReference type="EMBL" id="MBE9462208.1"/>
    </source>
</evidence>
<comment type="caution">
    <text evidence="1">The sequence shown here is derived from an EMBL/GenBank/DDBJ whole genome shotgun (WGS) entry which is preliminary data.</text>
</comment>
<gene>
    <name evidence="1" type="ORF">IEE83_09970</name>
</gene>
<name>A0ABR9W9Q7_9BACT</name>
<dbReference type="Pfam" id="PF14054">
    <property type="entry name" value="DUF4249"/>
    <property type="match status" value="1"/>
</dbReference>
<reference evidence="2" key="1">
    <citation type="submission" date="2023-07" db="EMBL/GenBank/DDBJ databases">
        <title>Dyadobacter sp. nov 'subterranea' isolated from contaminted grondwater.</title>
        <authorList>
            <person name="Szabo I."/>
            <person name="Al-Omari J."/>
            <person name="Szerdahelyi S.G."/>
            <person name="Rado J."/>
        </authorList>
    </citation>
    <scope>NUCLEOTIDE SEQUENCE [LARGE SCALE GENOMIC DNA]</scope>
    <source>
        <strain evidence="2">UP-52</strain>
    </source>
</reference>
<proteinExistence type="predicted"/>
<dbReference type="InterPro" id="IPR025345">
    <property type="entry name" value="DUF4249"/>
</dbReference>
<keyword evidence="2" id="KW-1185">Reference proteome</keyword>
<evidence type="ECO:0000313" key="2">
    <source>
        <dbReference type="Proteomes" id="UP000634134"/>
    </source>
</evidence>
<protein>
    <submittedName>
        <fullName evidence="1">DUF4249 domain-containing protein</fullName>
    </submittedName>
</protein>
<organism evidence="1 2">
    <name type="scientific">Dyadobacter subterraneus</name>
    <dbReference type="NCBI Taxonomy" id="2773304"/>
    <lineage>
        <taxon>Bacteria</taxon>
        <taxon>Pseudomonadati</taxon>
        <taxon>Bacteroidota</taxon>
        <taxon>Cytophagia</taxon>
        <taxon>Cytophagales</taxon>
        <taxon>Spirosomataceae</taxon>
        <taxon>Dyadobacter</taxon>
    </lineage>
</organism>